<name>A0A2S2BWF0_9NOCA</name>
<evidence type="ECO:0000313" key="6">
    <source>
        <dbReference type="EMBL" id="AWK72961.1"/>
    </source>
</evidence>
<protein>
    <submittedName>
        <fullName evidence="6">TetR family transcriptional regulator</fullName>
    </submittedName>
</protein>
<dbReference type="PRINTS" id="PR00455">
    <property type="entry name" value="HTHTETR"/>
</dbReference>
<organism evidence="6 7">
    <name type="scientific">Rhodococcus oxybenzonivorans</name>
    <dbReference type="NCBI Taxonomy" id="1990687"/>
    <lineage>
        <taxon>Bacteria</taxon>
        <taxon>Bacillati</taxon>
        <taxon>Actinomycetota</taxon>
        <taxon>Actinomycetes</taxon>
        <taxon>Mycobacteriales</taxon>
        <taxon>Nocardiaceae</taxon>
        <taxon>Rhodococcus</taxon>
    </lineage>
</organism>
<dbReference type="KEGG" id="roz:CBI38_16775"/>
<feature type="domain" description="HTH tetR-type" evidence="5">
    <location>
        <begin position="18"/>
        <end position="78"/>
    </location>
</feature>
<dbReference type="AlphaFoldDB" id="A0A2S2BWF0"/>
<accession>A0A2S2BWF0</accession>
<feature type="DNA-binding region" description="H-T-H motif" evidence="4">
    <location>
        <begin position="41"/>
        <end position="60"/>
    </location>
</feature>
<dbReference type="InterPro" id="IPR050109">
    <property type="entry name" value="HTH-type_TetR-like_transc_reg"/>
</dbReference>
<evidence type="ECO:0000259" key="5">
    <source>
        <dbReference type="PROSITE" id="PS50977"/>
    </source>
</evidence>
<dbReference type="Gene3D" id="1.10.357.10">
    <property type="entry name" value="Tetracycline Repressor, domain 2"/>
    <property type="match status" value="1"/>
</dbReference>
<keyword evidence="7" id="KW-1185">Reference proteome</keyword>
<sequence length="242" mass="26114">MSTGPGRPRLTSQRRPGRTTPEEILDAAGELFTTKGFAATSTREIADMVGIRQASLYHHFANKEEILVALLEETVSPALAAARVLEKVDAPAVVRLHALATYDVTQLTGTRWNLGALYLLPELRTERFAPFRAQRTLLRSHYQHCAEQALTEITAGDTESAPGLTDLPFRIVESAIATRADVESGAVPAPENTDAAALLADACLRALGWAQPLDGIRAQSRVLLDHTAGGTSRDLRPPTSDL</sequence>
<reference evidence="6 7" key="1">
    <citation type="submission" date="2017-05" db="EMBL/GenBank/DDBJ databases">
        <title>Isolation of Rhodococcus sp. S2-17 biodegrading of BP-3.</title>
        <authorList>
            <person name="Lee Y."/>
            <person name="Kim K.H."/>
            <person name="Chun B.H."/>
            <person name="Jung H.S."/>
            <person name="Jeon C.O."/>
        </authorList>
    </citation>
    <scope>NUCLEOTIDE SEQUENCE [LARGE SCALE GENOMIC DNA]</scope>
    <source>
        <strain evidence="6 7">S2-17</strain>
    </source>
</reference>
<dbReference type="InterPro" id="IPR009057">
    <property type="entry name" value="Homeodomain-like_sf"/>
</dbReference>
<evidence type="ECO:0000256" key="4">
    <source>
        <dbReference type="PROSITE-ProRule" id="PRU00335"/>
    </source>
</evidence>
<evidence type="ECO:0000256" key="1">
    <source>
        <dbReference type="ARBA" id="ARBA00023015"/>
    </source>
</evidence>
<keyword evidence="1" id="KW-0805">Transcription regulation</keyword>
<keyword evidence="3" id="KW-0804">Transcription</keyword>
<dbReference type="OrthoDB" id="3766519at2"/>
<dbReference type="GO" id="GO:0003700">
    <property type="term" value="F:DNA-binding transcription factor activity"/>
    <property type="evidence" value="ECO:0007669"/>
    <property type="project" value="TreeGrafter"/>
</dbReference>
<evidence type="ECO:0000313" key="7">
    <source>
        <dbReference type="Proteomes" id="UP000245711"/>
    </source>
</evidence>
<dbReference type="SUPFAM" id="SSF46689">
    <property type="entry name" value="Homeodomain-like"/>
    <property type="match status" value="1"/>
</dbReference>
<gene>
    <name evidence="6" type="ORF">CBI38_16775</name>
</gene>
<dbReference type="PANTHER" id="PTHR30055">
    <property type="entry name" value="HTH-TYPE TRANSCRIPTIONAL REGULATOR RUTR"/>
    <property type="match status" value="1"/>
</dbReference>
<dbReference type="RefSeq" id="WP_109330532.1">
    <property type="nucleotide sequence ID" value="NZ_CP021354.1"/>
</dbReference>
<dbReference type="Pfam" id="PF00440">
    <property type="entry name" value="TetR_N"/>
    <property type="match status" value="1"/>
</dbReference>
<dbReference type="PANTHER" id="PTHR30055:SF234">
    <property type="entry name" value="HTH-TYPE TRANSCRIPTIONAL REGULATOR BETI"/>
    <property type="match status" value="1"/>
</dbReference>
<dbReference type="PROSITE" id="PS50977">
    <property type="entry name" value="HTH_TETR_2"/>
    <property type="match status" value="1"/>
</dbReference>
<evidence type="ECO:0000256" key="2">
    <source>
        <dbReference type="ARBA" id="ARBA00023125"/>
    </source>
</evidence>
<dbReference type="Proteomes" id="UP000245711">
    <property type="component" value="Chromosome"/>
</dbReference>
<dbReference type="EMBL" id="CP021354">
    <property type="protein sequence ID" value="AWK72961.1"/>
    <property type="molecule type" value="Genomic_DNA"/>
</dbReference>
<proteinExistence type="predicted"/>
<dbReference type="InterPro" id="IPR001647">
    <property type="entry name" value="HTH_TetR"/>
</dbReference>
<evidence type="ECO:0000256" key="3">
    <source>
        <dbReference type="ARBA" id="ARBA00023163"/>
    </source>
</evidence>
<dbReference type="GO" id="GO:0000976">
    <property type="term" value="F:transcription cis-regulatory region binding"/>
    <property type="evidence" value="ECO:0007669"/>
    <property type="project" value="TreeGrafter"/>
</dbReference>
<keyword evidence="2 4" id="KW-0238">DNA-binding</keyword>